<accession>A0A4R6SHW7</accession>
<gene>
    <name evidence="5" type="ORF">EV186_102409</name>
</gene>
<dbReference type="CDD" id="cd07377">
    <property type="entry name" value="WHTH_GntR"/>
    <property type="match status" value="1"/>
</dbReference>
<dbReference type="PRINTS" id="PR00035">
    <property type="entry name" value="HTHGNTR"/>
</dbReference>
<evidence type="ECO:0000256" key="1">
    <source>
        <dbReference type="ARBA" id="ARBA00023015"/>
    </source>
</evidence>
<dbReference type="PROSITE" id="PS50949">
    <property type="entry name" value="HTH_GNTR"/>
    <property type="match status" value="1"/>
</dbReference>
<dbReference type="SMART" id="SM00345">
    <property type="entry name" value="HTH_GNTR"/>
    <property type="match status" value="1"/>
</dbReference>
<dbReference type="PANTHER" id="PTHR43537:SF24">
    <property type="entry name" value="GLUCONATE OPERON TRANSCRIPTIONAL REPRESSOR"/>
    <property type="match status" value="1"/>
</dbReference>
<dbReference type="SMART" id="SM00895">
    <property type="entry name" value="FCD"/>
    <property type="match status" value="1"/>
</dbReference>
<dbReference type="InterPro" id="IPR036390">
    <property type="entry name" value="WH_DNA-bd_sf"/>
</dbReference>
<keyword evidence="1" id="KW-0805">Transcription regulation</keyword>
<evidence type="ECO:0000259" key="4">
    <source>
        <dbReference type="PROSITE" id="PS50949"/>
    </source>
</evidence>
<evidence type="ECO:0000313" key="5">
    <source>
        <dbReference type="EMBL" id="TDQ00548.1"/>
    </source>
</evidence>
<sequence length="228" mass="24458">MAGARGVTRVAAPLRMQVVEQLRGMIVGGDFAPGDRLVEAPLCETFGVSRTVVREAIRQLESEGLITIIANHGPVVTELSAADTQALYEVRMSLEGLAGMLFTQRASQEQRAELVAALDGVAAAFEQQDLRARLAAKDRFYDVLVDGAGNAMVRQMLRGIHARVQLLRGLSLQAPGRADASLAELRRIVEAATAEDADGARIACEEHVREAGKLVLETLRRNDSGSAS</sequence>
<dbReference type="RefSeq" id="WP_243753976.1">
    <property type="nucleotide sequence ID" value="NZ_SNXZ01000002.1"/>
</dbReference>
<dbReference type="SUPFAM" id="SSF48008">
    <property type="entry name" value="GntR ligand-binding domain-like"/>
    <property type="match status" value="1"/>
</dbReference>
<dbReference type="Pfam" id="PF07729">
    <property type="entry name" value="FCD"/>
    <property type="match status" value="1"/>
</dbReference>
<organism evidence="5 6">
    <name type="scientific">Labedaea rhizosphaerae</name>
    <dbReference type="NCBI Taxonomy" id="598644"/>
    <lineage>
        <taxon>Bacteria</taxon>
        <taxon>Bacillati</taxon>
        <taxon>Actinomycetota</taxon>
        <taxon>Actinomycetes</taxon>
        <taxon>Pseudonocardiales</taxon>
        <taxon>Pseudonocardiaceae</taxon>
        <taxon>Labedaea</taxon>
    </lineage>
</organism>
<keyword evidence="6" id="KW-1185">Reference proteome</keyword>
<dbReference type="InterPro" id="IPR000524">
    <property type="entry name" value="Tscrpt_reg_HTH_GntR"/>
</dbReference>
<reference evidence="5 6" key="1">
    <citation type="submission" date="2019-03" db="EMBL/GenBank/DDBJ databases">
        <title>Genomic Encyclopedia of Type Strains, Phase IV (KMG-IV): sequencing the most valuable type-strain genomes for metagenomic binning, comparative biology and taxonomic classification.</title>
        <authorList>
            <person name="Goeker M."/>
        </authorList>
    </citation>
    <scope>NUCLEOTIDE SEQUENCE [LARGE SCALE GENOMIC DNA]</scope>
    <source>
        <strain evidence="5 6">DSM 45361</strain>
    </source>
</reference>
<evidence type="ECO:0000256" key="3">
    <source>
        <dbReference type="ARBA" id="ARBA00023163"/>
    </source>
</evidence>
<name>A0A4R6SHW7_LABRH</name>
<dbReference type="GO" id="GO:0003700">
    <property type="term" value="F:DNA-binding transcription factor activity"/>
    <property type="evidence" value="ECO:0007669"/>
    <property type="project" value="InterPro"/>
</dbReference>
<dbReference type="EMBL" id="SNXZ01000002">
    <property type="protein sequence ID" value="TDQ00548.1"/>
    <property type="molecule type" value="Genomic_DNA"/>
</dbReference>
<keyword evidence="2" id="KW-0238">DNA-binding</keyword>
<protein>
    <submittedName>
        <fullName evidence="5">GntR family transcriptional regulator</fullName>
    </submittedName>
</protein>
<evidence type="ECO:0000313" key="6">
    <source>
        <dbReference type="Proteomes" id="UP000295444"/>
    </source>
</evidence>
<comment type="caution">
    <text evidence="5">The sequence shown here is derived from an EMBL/GenBank/DDBJ whole genome shotgun (WGS) entry which is preliminary data.</text>
</comment>
<dbReference type="InterPro" id="IPR011711">
    <property type="entry name" value="GntR_C"/>
</dbReference>
<feature type="domain" description="HTH gntR-type" evidence="4">
    <location>
        <begin position="12"/>
        <end position="79"/>
    </location>
</feature>
<dbReference type="SUPFAM" id="SSF46785">
    <property type="entry name" value="Winged helix' DNA-binding domain"/>
    <property type="match status" value="1"/>
</dbReference>
<dbReference type="Pfam" id="PF00392">
    <property type="entry name" value="GntR"/>
    <property type="match status" value="1"/>
</dbReference>
<dbReference type="InterPro" id="IPR008920">
    <property type="entry name" value="TF_FadR/GntR_C"/>
</dbReference>
<dbReference type="PANTHER" id="PTHR43537">
    <property type="entry name" value="TRANSCRIPTIONAL REGULATOR, GNTR FAMILY"/>
    <property type="match status" value="1"/>
</dbReference>
<dbReference type="Gene3D" id="1.20.120.530">
    <property type="entry name" value="GntR ligand-binding domain-like"/>
    <property type="match status" value="1"/>
</dbReference>
<proteinExistence type="predicted"/>
<dbReference type="GO" id="GO:0003677">
    <property type="term" value="F:DNA binding"/>
    <property type="evidence" value="ECO:0007669"/>
    <property type="project" value="UniProtKB-KW"/>
</dbReference>
<dbReference type="Proteomes" id="UP000295444">
    <property type="component" value="Unassembled WGS sequence"/>
</dbReference>
<evidence type="ECO:0000256" key="2">
    <source>
        <dbReference type="ARBA" id="ARBA00023125"/>
    </source>
</evidence>
<dbReference type="AlphaFoldDB" id="A0A4R6SHW7"/>
<keyword evidence="3" id="KW-0804">Transcription</keyword>
<dbReference type="InterPro" id="IPR036388">
    <property type="entry name" value="WH-like_DNA-bd_sf"/>
</dbReference>
<dbReference type="Gene3D" id="1.10.10.10">
    <property type="entry name" value="Winged helix-like DNA-binding domain superfamily/Winged helix DNA-binding domain"/>
    <property type="match status" value="1"/>
</dbReference>